<evidence type="ECO:0000256" key="10">
    <source>
        <dbReference type="SAM" id="MobiDB-lite"/>
    </source>
</evidence>
<sequence>MTDFTLEELAATIGERAASGDDNSYTARLVGKGVAKCAQKLGEEAVEAAIAAVSEDKEGLTKEAADVLYHLLVLLHAAGVSFDEVKAELAQRTGQSGLEEKRSRPASANWKS</sequence>
<keyword evidence="4 9" id="KW-0028">Amino-acid biosynthesis</keyword>
<dbReference type="EC" id="3.6.1.31" evidence="9"/>
<keyword evidence="6 9" id="KW-0378">Hydrolase</keyword>
<organism evidence="11 12">
    <name type="scientific">Afifella marina DSM 2698</name>
    <dbReference type="NCBI Taxonomy" id="1120955"/>
    <lineage>
        <taxon>Bacteria</taxon>
        <taxon>Pseudomonadati</taxon>
        <taxon>Pseudomonadota</taxon>
        <taxon>Alphaproteobacteria</taxon>
        <taxon>Hyphomicrobiales</taxon>
        <taxon>Afifellaceae</taxon>
        <taxon>Afifella</taxon>
    </lineage>
</organism>
<dbReference type="Gene3D" id="1.10.287.1080">
    <property type="entry name" value="MazG-like"/>
    <property type="match status" value="1"/>
</dbReference>
<evidence type="ECO:0000313" key="11">
    <source>
        <dbReference type="EMBL" id="SCZ35547.1"/>
    </source>
</evidence>
<comment type="similarity">
    <text evidence="3 9">Belongs to the PRA-PH family.</text>
</comment>
<keyword evidence="8 9" id="KW-0368">Histidine biosynthesis</keyword>
<dbReference type="AlphaFoldDB" id="A0A1G5NDQ8"/>
<dbReference type="PANTHER" id="PTHR42945">
    <property type="entry name" value="HISTIDINE BIOSYNTHESIS BIFUNCTIONAL PROTEIN"/>
    <property type="match status" value="1"/>
</dbReference>
<dbReference type="SUPFAM" id="SSF101386">
    <property type="entry name" value="all-alpha NTP pyrophosphatases"/>
    <property type="match status" value="1"/>
</dbReference>
<dbReference type="GO" id="GO:0005524">
    <property type="term" value="F:ATP binding"/>
    <property type="evidence" value="ECO:0007669"/>
    <property type="project" value="UniProtKB-KW"/>
</dbReference>
<evidence type="ECO:0000256" key="8">
    <source>
        <dbReference type="ARBA" id="ARBA00023102"/>
    </source>
</evidence>
<evidence type="ECO:0000256" key="3">
    <source>
        <dbReference type="ARBA" id="ARBA00009392"/>
    </source>
</evidence>
<accession>A0A1G5NDQ8</accession>
<evidence type="ECO:0000256" key="6">
    <source>
        <dbReference type="ARBA" id="ARBA00022801"/>
    </source>
</evidence>
<dbReference type="EMBL" id="FMVW01000003">
    <property type="protein sequence ID" value="SCZ35547.1"/>
    <property type="molecule type" value="Genomic_DNA"/>
</dbReference>
<dbReference type="NCBIfam" id="NF001613">
    <property type="entry name" value="PRK00400.1-5"/>
    <property type="match status" value="1"/>
</dbReference>
<evidence type="ECO:0000256" key="4">
    <source>
        <dbReference type="ARBA" id="ARBA00022605"/>
    </source>
</evidence>
<dbReference type="Pfam" id="PF01503">
    <property type="entry name" value="PRA-PH"/>
    <property type="match status" value="1"/>
</dbReference>
<keyword evidence="7 9" id="KW-0067">ATP-binding</keyword>
<gene>
    <name evidence="9" type="primary">hisE</name>
    <name evidence="11" type="ORF">SAMN03080610_01919</name>
</gene>
<dbReference type="RefSeq" id="WP_092811944.1">
    <property type="nucleotide sequence ID" value="NZ_FMVW01000003.1"/>
</dbReference>
<evidence type="ECO:0000256" key="5">
    <source>
        <dbReference type="ARBA" id="ARBA00022741"/>
    </source>
</evidence>
<name>A0A1G5NDQ8_AFIMA</name>
<evidence type="ECO:0000256" key="2">
    <source>
        <dbReference type="ARBA" id="ARBA00005204"/>
    </source>
</evidence>
<dbReference type="STRING" id="1120955.SAMN03080610_01919"/>
<dbReference type="CDD" id="cd11534">
    <property type="entry name" value="NTP-PPase_HisIE_like"/>
    <property type="match status" value="1"/>
</dbReference>
<dbReference type="InterPro" id="IPR021130">
    <property type="entry name" value="PRib-ATP_PPHydrolase-like"/>
</dbReference>
<dbReference type="NCBIfam" id="TIGR03188">
    <property type="entry name" value="histidine_hisI"/>
    <property type="match status" value="1"/>
</dbReference>
<evidence type="ECO:0000256" key="1">
    <source>
        <dbReference type="ARBA" id="ARBA00001460"/>
    </source>
</evidence>
<dbReference type="InterPro" id="IPR008179">
    <property type="entry name" value="HisE"/>
</dbReference>
<keyword evidence="9" id="KW-0963">Cytoplasm</keyword>
<feature type="region of interest" description="Disordered" evidence="10">
    <location>
        <begin position="91"/>
        <end position="112"/>
    </location>
</feature>
<proteinExistence type="inferred from homology"/>
<dbReference type="PANTHER" id="PTHR42945:SF1">
    <property type="entry name" value="HISTIDINE BIOSYNTHESIS BIFUNCTIONAL PROTEIN HIS7"/>
    <property type="match status" value="1"/>
</dbReference>
<dbReference type="UniPathway" id="UPA00031">
    <property type="reaction ID" value="UER00007"/>
</dbReference>
<keyword evidence="12" id="KW-1185">Reference proteome</keyword>
<dbReference type="GO" id="GO:0000105">
    <property type="term" value="P:L-histidine biosynthetic process"/>
    <property type="evidence" value="ECO:0007669"/>
    <property type="project" value="UniProtKB-UniRule"/>
</dbReference>
<evidence type="ECO:0000256" key="7">
    <source>
        <dbReference type="ARBA" id="ARBA00022840"/>
    </source>
</evidence>
<comment type="catalytic activity">
    <reaction evidence="1 9">
        <text>1-(5-phospho-beta-D-ribosyl)-ATP + H2O = 1-(5-phospho-beta-D-ribosyl)-5'-AMP + diphosphate + H(+)</text>
        <dbReference type="Rhea" id="RHEA:22828"/>
        <dbReference type="ChEBI" id="CHEBI:15377"/>
        <dbReference type="ChEBI" id="CHEBI:15378"/>
        <dbReference type="ChEBI" id="CHEBI:33019"/>
        <dbReference type="ChEBI" id="CHEBI:59457"/>
        <dbReference type="ChEBI" id="CHEBI:73183"/>
        <dbReference type="EC" id="3.6.1.31"/>
    </reaction>
</comment>
<comment type="pathway">
    <text evidence="2 9">Amino-acid biosynthesis; L-histidine biosynthesis; L-histidine from 5-phospho-alpha-D-ribose 1-diphosphate: step 2/9.</text>
</comment>
<dbReference type="GO" id="GO:0005737">
    <property type="term" value="C:cytoplasm"/>
    <property type="evidence" value="ECO:0007669"/>
    <property type="project" value="UniProtKB-SubCell"/>
</dbReference>
<dbReference type="HAMAP" id="MF_01020">
    <property type="entry name" value="HisE"/>
    <property type="match status" value="1"/>
</dbReference>
<dbReference type="OrthoDB" id="9814738at2"/>
<comment type="subcellular location">
    <subcellularLocation>
        <location evidence="9">Cytoplasm</location>
    </subcellularLocation>
</comment>
<dbReference type="Proteomes" id="UP000199347">
    <property type="component" value="Unassembled WGS sequence"/>
</dbReference>
<evidence type="ECO:0000256" key="9">
    <source>
        <dbReference type="HAMAP-Rule" id="MF_01020"/>
    </source>
</evidence>
<dbReference type="GO" id="GO:0004636">
    <property type="term" value="F:phosphoribosyl-ATP diphosphatase activity"/>
    <property type="evidence" value="ECO:0007669"/>
    <property type="project" value="UniProtKB-UniRule"/>
</dbReference>
<reference evidence="11 12" key="1">
    <citation type="submission" date="2016-10" db="EMBL/GenBank/DDBJ databases">
        <authorList>
            <person name="de Groot N.N."/>
        </authorList>
    </citation>
    <scope>NUCLEOTIDE SEQUENCE [LARGE SCALE GENOMIC DNA]</scope>
    <source>
        <strain evidence="11 12">DSM 2698</strain>
    </source>
</reference>
<protein>
    <recommendedName>
        <fullName evidence="9">Phosphoribosyl-ATP pyrophosphatase</fullName>
        <shortName evidence="9">PRA-PH</shortName>
        <ecNumber evidence="9">3.6.1.31</ecNumber>
    </recommendedName>
</protein>
<keyword evidence="5 9" id="KW-0547">Nucleotide-binding</keyword>
<evidence type="ECO:0000313" key="12">
    <source>
        <dbReference type="Proteomes" id="UP000199347"/>
    </source>
</evidence>